<organism evidence="2 3">
    <name type="scientific">Acer saccharum</name>
    <name type="common">Sugar maple</name>
    <dbReference type="NCBI Taxonomy" id="4024"/>
    <lineage>
        <taxon>Eukaryota</taxon>
        <taxon>Viridiplantae</taxon>
        <taxon>Streptophyta</taxon>
        <taxon>Embryophyta</taxon>
        <taxon>Tracheophyta</taxon>
        <taxon>Spermatophyta</taxon>
        <taxon>Magnoliopsida</taxon>
        <taxon>eudicotyledons</taxon>
        <taxon>Gunneridae</taxon>
        <taxon>Pentapetalae</taxon>
        <taxon>rosids</taxon>
        <taxon>malvids</taxon>
        <taxon>Sapindales</taxon>
        <taxon>Sapindaceae</taxon>
        <taxon>Hippocastanoideae</taxon>
        <taxon>Acereae</taxon>
        <taxon>Acer</taxon>
    </lineage>
</organism>
<evidence type="ECO:0000313" key="2">
    <source>
        <dbReference type="EMBL" id="KAK0605877.1"/>
    </source>
</evidence>
<feature type="compositionally biased region" description="Low complexity" evidence="1">
    <location>
        <begin position="215"/>
        <end position="225"/>
    </location>
</feature>
<gene>
    <name evidence="2" type="ORF">LWI29_031727</name>
</gene>
<feature type="region of interest" description="Disordered" evidence="1">
    <location>
        <begin position="1"/>
        <end position="25"/>
    </location>
</feature>
<feature type="compositionally biased region" description="Low complexity" evidence="1">
    <location>
        <begin position="1"/>
        <end position="19"/>
    </location>
</feature>
<dbReference type="PANTHER" id="PTHR15503">
    <property type="entry name" value="LDOC1 RELATED"/>
    <property type="match status" value="1"/>
</dbReference>
<reference evidence="2" key="2">
    <citation type="submission" date="2023-06" db="EMBL/GenBank/DDBJ databases">
        <authorList>
            <person name="Swenson N.G."/>
            <person name="Wegrzyn J.L."/>
            <person name="Mcevoy S.L."/>
        </authorList>
    </citation>
    <scope>NUCLEOTIDE SEQUENCE</scope>
    <source>
        <strain evidence="2">NS2018</strain>
        <tissue evidence="2">Leaf</tissue>
    </source>
</reference>
<dbReference type="Pfam" id="PF08284">
    <property type="entry name" value="RVP_2"/>
    <property type="match status" value="1"/>
</dbReference>
<evidence type="ECO:0008006" key="4">
    <source>
        <dbReference type="Google" id="ProtNLM"/>
    </source>
</evidence>
<keyword evidence="3" id="KW-1185">Reference proteome</keyword>
<dbReference type="InterPro" id="IPR021109">
    <property type="entry name" value="Peptidase_aspartic_dom_sf"/>
</dbReference>
<feature type="compositionally biased region" description="Basic residues" evidence="1">
    <location>
        <begin position="56"/>
        <end position="66"/>
    </location>
</feature>
<dbReference type="CDD" id="cd00303">
    <property type="entry name" value="retropepsin_like"/>
    <property type="match status" value="1"/>
</dbReference>
<reference evidence="2" key="1">
    <citation type="journal article" date="2022" name="Plant J.">
        <title>Strategies of tolerance reflected in two North American maple genomes.</title>
        <authorList>
            <person name="McEvoy S.L."/>
            <person name="Sezen U.U."/>
            <person name="Trouern-Trend A."/>
            <person name="McMahon S.M."/>
            <person name="Schaberg P.G."/>
            <person name="Yang J."/>
            <person name="Wegrzyn J.L."/>
            <person name="Swenson N.G."/>
        </authorList>
    </citation>
    <scope>NUCLEOTIDE SEQUENCE</scope>
    <source>
        <strain evidence="2">NS2018</strain>
    </source>
</reference>
<accession>A0AA39W774</accession>
<protein>
    <recommendedName>
        <fullName evidence="4">Retrotransposon gag domain-containing protein</fullName>
    </recommendedName>
</protein>
<sequence length="388" mass="43812">MTTPTPTNNTTGYENPPEEVGSNSIDDRFSRIESSLLEMMNQLRTLTATRHETRNQHPHTPPHQHIRPIPFHIGETPTRQSSNMPYATPSNLKLRMPTFGGDNPDSFLYKAEQFDKSTFEDPAETLSHLKQIGYILSYQDEFERLSQLVDDLPEHYLISSFIAGLKDEIRYEVKIRKPRTLSLAFEIARLIEDKIKASKPLPHLRTTNPLYAQTTVPTTSTSPPSLLGPPPQVRPATHKTNTTITPTRLTPAQARTRRENGLCYYCDEKYVPGHRCATPKLFMIDGLLEHEEDAPQFFELEQIIPEVSFQAITGICHPQTIRVPGLIQSTKVTVLIDGGSTHNFIEKSLVSKLGIPVLKDKTFKVMVAKKKFNAKGVACLLLLTFKEQ</sequence>
<evidence type="ECO:0000256" key="1">
    <source>
        <dbReference type="SAM" id="MobiDB-lite"/>
    </source>
</evidence>
<dbReference type="InterPro" id="IPR032567">
    <property type="entry name" value="RTL1-rel"/>
</dbReference>
<comment type="caution">
    <text evidence="2">The sequence shown here is derived from an EMBL/GenBank/DDBJ whole genome shotgun (WGS) entry which is preliminary data.</text>
</comment>
<evidence type="ECO:0000313" key="3">
    <source>
        <dbReference type="Proteomes" id="UP001168877"/>
    </source>
</evidence>
<name>A0AA39W774_ACESA</name>
<feature type="region of interest" description="Disordered" evidence="1">
    <location>
        <begin position="215"/>
        <end position="243"/>
    </location>
</feature>
<feature type="region of interest" description="Disordered" evidence="1">
    <location>
        <begin position="53"/>
        <end position="84"/>
    </location>
</feature>
<dbReference type="PANTHER" id="PTHR15503:SF22">
    <property type="entry name" value="TRANSPOSON TY3-I GAG POLYPROTEIN"/>
    <property type="match status" value="1"/>
</dbReference>
<dbReference type="Proteomes" id="UP001168877">
    <property type="component" value="Unassembled WGS sequence"/>
</dbReference>
<dbReference type="Gene3D" id="2.40.70.10">
    <property type="entry name" value="Acid Proteases"/>
    <property type="match status" value="1"/>
</dbReference>
<dbReference type="EMBL" id="JAUESC010000002">
    <property type="protein sequence ID" value="KAK0605877.1"/>
    <property type="molecule type" value="Genomic_DNA"/>
</dbReference>
<dbReference type="AlphaFoldDB" id="A0AA39W774"/>
<proteinExistence type="predicted"/>